<keyword evidence="1" id="KW-0175">Coiled coil</keyword>
<accession>A0ABW0LKE7</accession>
<keyword evidence="4" id="KW-1185">Reference proteome</keyword>
<dbReference type="EMBL" id="JBHSMC010000023">
    <property type="protein sequence ID" value="MFC5466224.1"/>
    <property type="molecule type" value="Genomic_DNA"/>
</dbReference>
<feature type="domain" description="DUF4236" evidence="2">
    <location>
        <begin position="3"/>
        <end position="56"/>
    </location>
</feature>
<dbReference type="RefSeq" id="WP_382353932.1">
    <property type="nucleotide sequence ID" value="NZ_JBHSMC010000023.1"/>
</dbReference>
<sequence>MGLRFRKSFKIAPGVRVNVGKKSAGVSFGGRGMRYSINTSGRRTASVGIPGTGISYVATSSGKSRKPKSNAYINRQALQKQQREIEKLQQLERAKHEVAMYENQVELLTSIHKEADEPIDWQQIKNTPAPFEEGSKGPIELAAIQKYETYKPSFIERIFKSLYEKKMKRLEREMDHAVEEDRKSMETWRDLHLVAEKILKGDIDTYFQVIQEMDPLGDITDFGGGFEFYTDDPSYINVDFDVHSESMVPKKEKKLTKTGKLSERELSKTRYYELQQDYVCSCVLRIASDMFALLPVKYVYVHAYEEILSTVTGHVERVCILSIRIDRDTLSTLNLDNIDCSDSLANFEYNMNFKKTKGFYSVEKMLV</sequence>
<dbReference type="InterPro" id="IPR025330">
    <property type="entry name" value="DUF4236"/>
</dbReference>
<organism evidence="3 4">
    <name type="scientific">Lederbergia graminis</name>
    <dbReference type="NCBI Taxonomy" id="735518"/>
    <lineage>
        <taxon>Bacteria</taxon>
        <taxon>Bacillati</taxon>
        <taxon>Bacillota</taxon>
        <taxon>Bacilli</taxon>
        <taxon>Bacillales</taxon>
        <taxon>Bacillaceae</taxon>
        <taxon>Lederbergia</taxon>
    </lineage>
</organism>
<feature type="coiled-coil region" evidence="1">
    <location>
        <begin position="74"/>
        <end position="111"/>
    </location>
</feature>
<evidence type="ECO:0000259" key="2">
    <source>
        <dbReference type="Pfam" id="PF14020"/>
    </source>
</evidence>
<evidence type="ECO:0000313" key="4">
    <source>
        <dbReference type="Proteomes" id="UP001596147"/>
    </source>
</evidence>
<proteinExistence type="predicted"/>
<comment type="caution">
    <text evidence="3">The sequence shown here is derived from an EMBL/GenBank/DDBJ whole genome shotgun (WGS) entry which is preliminary data.</text>
</comment>
<dbReference type="Proteomes" id="UP001596147">
    <property type="component" value="Unassembled WGS sequence"/>
</dbReference>
<name>A0ABW0LKE7_9BACI</name>
<dbReference type="Pfam" id="PF14020">
    <property type="entry name" value="DUF4236"/>
    <property type="match status" value="1"/>
</dbReference>
<evidence type="ECO:0000256" key="1">
    <source>
        <dbReference type="SAM" id="Coils"/>
    </source>
</evidence>
<protein>
    <submittedName>
        <fullName evidence="3">DUF4236 domain-containing protein</fullName>
    </submittedName>
</protein>
<reference evidence="4" key="1">
    <citation type="journal article" date="2019" name="Int. J. Syst. Evol. Microbiol.">
        <title>The Global Catalogue of Microorganisms (GCM) 10K type strain sequencing project: providing services to taxonomists for standard genome sequencing and annotation.</title>
        <authorList>
            <consortium name="The Broad Institute Genomics Platform"/>
            <consortium name="The Broad Institute Genome Sequencing Center for Infectious Disease"/>
            <person name="Wu L."/>
            <person name="Ma J."/>
        </authorList>
    </citation>
    <scope>NUCLEOTIDE SEQUENCE [LARGE SCALE GENOMIC DNA]</scope>
    <source>
        <strain evidence="4">CGMCC 1.12237</strain>
    </source>
</reference>
<gene>
    <name evidence="3" type="ORF">ACFPM4_16015</name>
</gene>
<evidence type="ECO:0000313" key="3">
    <source>
        <dbReference type="EMBL" id="MFC5466224.1"/>
    </source>
</evidence>